<evidence type="ECO:0000313" key="2">
    <source>
        <dbReference type="Proteomes" id="UP000775872"/>
    </source>
</evidence>
<dbReference type="EMBL" id="CABFOC020000035">
    <property type="protein sequence ID" value="CAH0050564.1"/>
    <property type="molecule type" value="Genomic_DNA"/>
</dbReference>
<keyword evidence="2" id="KW-1185">Reference proteome</keyword>
<proteinExistence type="predicted"/>
<organism evidence="1 2">
    <name type="scientific">Clonostachys solani</name>
    <dbReference type="NCBI Taxonomy" id="160281"/>
    <lineage>
        <taxon>Eukaryota</taxon>
        <taxon>Fungi</taxon>
        <taxon>Dikarya</taxon>
        <taxon>Ascomycota</taxon>
        <taxon>Pezizomycotina</taxon>
        <taxon>Sordariomycetes</taxon>
        <taxon>Hypocreomycetidae</taxon>
        <taxon>Hypocreales</taxon>
        <taxon>Bionectriaceae</taxon>
        <taxon>Clonostachys</taxon>
    </lineage>
</organism>
<reference evidence="2" key="1">
    <citation type="submission" date="2019-06" db="EMBL/GenBank/DDBJ databases">
        <authorList>
            <person name="Broberg M."/>
        </authorList>
    </citation>
    <scope>NUCLEOTIDE SEQUENCE [LARGE SCALE GENOMIC DNA]</scope>
</reference>
<accession>A0A9N9Z828</accession>
<reference evidence="1 2" key="2">
    <citation type="submission" date="2021-10" db="EMBL/GenBank/DDBJ databases">
        <authorList>
            <person name="Piombo E."/>
        </authorList>
    </citation>
    <scope>NUCLEOTIDE SEQUENCE [LARGE SCALE GENOMIC DNA]</scope>
</reference>
<sequence>MKTDKIAPHGMEANMEDISAVRGLTVNSSENPNPCDGPRLAVTAHALGLSADVQVRATTNCAFASGQTTSRILACTVFVSSLQAVLFQCPMGDTRNDDEDLASGRAVSWFSVI</sequence>
<name>A0A9N9Z828_9HYPO</name>
<dbReference type="Proteomes" id="UP000775872">
    <property type="component" value="Unassembled WGS sequence"/>
</dbReference>
<dbReference type="AlphaFoldDB" id="A0A9N9Z828"/>
<comment type="caution">
    <text evidence="1">The sequence shown here is derived from an EMBL/GenBank/DDBJ whole genome shotgun (WGS) entry which is preliminary data.</text>
</comment>
<protein>
    <submittedName>
        <fullName evidence="1">Uncharacterized protein</fullName>
    </submittedName>
</protein>
<gene>
    <name evidence="1" type="ORF">CSOL1703_00002537</name>
</gene>
<evidence type="ECO:0000313" key="1">
    <source>
        <dbReference type="EMBL" id="CAH0050564.1"/>
    </source>
</evidence>